<proteinExistence type="predicted"/>
<feature type="region of interest" description="Disordered" evidence="1">
    <location>
        <begin position="1"/>
        <end position="27"/>
    </location>
</feature>
<organism evidence="3 4">
    <name type="scientific">Dietzia aurantiaca</name>
    <dbReference type="NCBI Taxonomy" id="983873"/>
    <lineage>
        <taxon>Bacteria</taxon>
        <taxon>Bacillati</taxon>
        <taxon>Actinomycetota</taxon>
        <taxon>Actinomycetes</taxon>
        <taxon>Mycobacteriales</taxon>
        <taxon>Dietziaceae</taxon>
        <taxon>Dietzia</taxon>
    </lineage>
</organism>
<sequence>MASTDSGPAGRYDAGPRNTKDSDGDVRPVPTAVVVAGVIVPLIVLAVVLVLFRNMGDEAAEAAVSEPYAAVPLPAPGAGSEACTALIASLPPELGDATQVALTEPETAGIAAYRMPDAEPVVVRCGLPAPPTFVVGVGLQEVNGVQWFNEPDPDPAVTSSTWVAVDRPEFVAITLPEGSGTGPIQNLSDAITASLDEIEPAPAPVG</sequence>
<dbReference type="RefSeq" id="WP_344990766.1">
    <property type="nucleotide sequence ID" value="NZ_BAABCD010000015.1"/>
</dbReference>
<evidence type="ECO:0000256" key="2">
    <source>
        <dbReference type="SAM" id="Phobius"/>
    </source>
</evidence>
<evidence type="ECO:0000313" key="4">
    <source>
        <dbReference type="Proteomes" id="UP001595836"/>
    </source>
</evidence>
<gene>
    <name evidence="3" type="ORF">ACFO7U_09980</name>
</gene>
<comment type="caution">
    <text evidence="3">The sequence shown here is derived from an EMBL/GenBank/DDBJ whole genome shotgun (WGS) entry which is preliminary data.</text>
</comment>
<dbReference type="InterPro" id="IPR021903">
    <property type="entry name" value="DUF3515"/>
</dbReference>
<dbReference type="Proteomes" id="UP001595836">
    <property type="component" value="Unassembled WGS sequence"/>
</dbReference>
<keyword evidence="2" id="KW-1133">Transmembrane helix</keyword>
<name>A0ABV9PQF3_9ACTN</name>
<accession>A0ABV9PQF3</accession>
<reference evidence="4" key="1">
    <citation type="journal article" date="2019" name="Int. J. Syst. Evol. Microbiol.">
        <title>The Global Catalogue of Microorganisms (GCM) 10K type strain sequencing project: providing services to taxonomists for standard genome sequencing and annotation.</title>
        <authorList>
            <consortium name="The Broad Institute Genomics Platform"/>
            <consortium name="The Broad Institute Genome Sequencing Center for Infectious Disease"/>
            <person name="Wu L."/>
            <person name="Ma J."/>
        </authorList>
    </citation>
    <scope>NUCLEOTIDE SEQUENCE [LARGE SCALE GENOMIC DNA]</scope>
    <source>
        <strain evidence="4">JCM 11882</strain>
    </source>
</reference>
<dbReference type="EMBL" id="JBHSHP010000022">
    <property type="protein sequence ID" value="MFC4755111.1"/>
    <property type="molecule type" value="Genomic_DNA"/>
</dbReference>
<keyword evidence="4" id="KW-1185">Reference proteome</keyword>
<dbReference type="Pfam" id="PF12028">
    <property type="entry name" value="DUF3515"/>
    <property type="match status" value="1"/>
</dbReference>
<keyword evidence="2" id="KW-0472">Membrane</keyword>
<evidence type="ECO:0000256" key="1">
    <source>
        <dbReference type="SAM" id="MobiDB-lite"/>
    </source>
</evidence>
<evidence type="ECO:0000313" key="3">
    <source>
        <dbReference type="EMBL" id="MFC4755111.1"/>
    </source>
</evidence>
<feature type="transmembrane region" description="Helical" evidence="2">
    <location>
        <begin position="32"/>
        <end position="52"/>
    </location>
</feature>
<protein>
    <submittedName>
        <fullName evidence="3">DUF3515 domain-containing protein</fullName>
    </submittedName>
</protein>
<keyword evidence="2" id="KW-0812">Transmembrane</keyword>